<feature type="region of interest" description="Disordered" evidence="1">
    <location>
        <begin position="1"/>
        <end position="22"/>
    </location>
</feature>
<dbReference type="InterPro" id="IPR043519">
    <property type="entry name" value="NT_sf"/>
</dbReference>
<protein>
    <submittedName>
        <fullName evidence="2">Uncharacterized protein</fullName>
    </submittedName>
</protein>
<dbReference type="Gene3D" id="3.30.460.40">
    <property type="match status" value="1"/>
</dbReference>
<evidence type="ECO:0000313" key="2">
    <source>
        <dbReference type="EMBL" id="TVY25555.1"/>
    </source>
</evidence>
<dbReference type="GeneID" id="41985974"/>
<dbReference type="RefSeq" id="XP_031004343.1">
    <property type="nucleotide sequence ID" value="XM_031150720.1"/>
</dbReference>
<dbReference type="SUPFAM" id="SSF81301">
    <property type="entry name" value="Nucleotidyltransferase"/>
    <property type="match status" value="1"/>
</dbReference>
<dbReference type="Proteomes" id="UP000431533">
    <property type="component" value="Unassembled WGS sequence"/>
</dbReference>
<organism evidence="2 3">
    <name type="scientific">Lachnellula hyalina</name>
    <dbReference type="NCBI Taxonomy" id="1316788"/>
    <lineage>
        <taxon>Eukaryota</taxon>
        <taxon>Fungi</taxon>
        <taxon>Dikarya</taxon>
        <taxon>Ascomycota</taxon>
        <taxon>Pezizomycotina</taxon>
        <taxon>Leotiomycetes</taxon>
        <taxon>Helotiales</taxon>
        <taxon>Lachnaceae</taxon>
        <taxon>Lachnellula</taxon>
    </lineage>
</organism>
<proteinExistence type="predicted"/>
<keyword evidence="3" id="KW-1185">Reference proteome</keyword>
<sequence>MQSQRLPAGPAKQGGSSQPPQTYTVQQGFELASASAVSARPHLDLAAEFLVRVFSANNVPYAFMGGYSLLLRGSTRGTNDVDLTVGCAMDQLVQVVKAQNQVWRPLGPTSGVLRLFIKVGGENSGVPELKVMVDVILRGSLGAPDNLQAASEVLNSTTSLGPRAWPALDLPTVMNSKLGAFFARGASNPGSNDYQDIVFLVNNYMEPIYNIRSQLNATHRQEFVNAYARANSGPQRMVQVKKIKHVLGIV</sequence>
<accession>A0A8H8TYM9</accession>
<dbReference type="Pfam" id="PF08843">
    <property type="entry name" value="AbiEii"/>
    <property type="match status" value="1"/>
</dbReference>
<name>A0A8H8TYM9_9HELO</name>
<dbReference type="EMBL" id="QGMH01000092">
    <property type="protein sequence ID" value="TVY25555.1"/>
    <property type="molecule type" value="Genomic_DNA"/>
</dbReference>
<dbReference type="AlphaFoldDB" id="A0A8H8TYM9"/>
<dbReference type="InterPro" id="IPR014942">
    <property type="entry name" value="AbiEii"/>
</dbReference>
<evidence type="ECO:0000313" key="3">
    <source>
        <dbReference type="Proteomes" id="UP000431533"/>
    </source>
</evidence>
<dbReference type="OrthoDB" id="10066232at2759"/>
<comment type="caution">
    <text evidence="2">The sequence shown here is derived from an EMBL/GenBank/DDBJ whole genome shotgun (WGS) entry which is preliminary data.</text>
</comment>
<evidence type="ECO:0000256" key="1">
    <source>
        <dbReference type="SAM" id="MobiDB-lite"/>
    </source>
</evidence>
<reference evidence="2 3" key="1">
    <citation type="submission" date="2018-05" db="EMBL/GenBank/DDBJ databases">
        <title>Genome sequencing and assembly of the regulated plant pathogen Lachnellula willkommii and related sister species for the development of diagnostic species identification markers.</title>
        <authorList>
            <person name="Giroux E."/>
            <person name="Bilodeau G."/>
        </authorList>
    </citation>
    <scope>NUCLEOTIDE SEQUENCE [LARGE SCALE GENOMIC DNA]</scope>
    <source>
        <strain evidence="2 3">CBS 185.66</strain>
    </source>
</reference>
<gene>
    <name evidence="2" type="ORF">LHYA1_G005776</name>
</gene>